<feature type="transmembrane region" description="Helical" evidence="7">
    <location>
        <begin position="244"/>
        <end position="273"/>
    </location>
</feature>
<evidence type="ECO:0000256" key="1">
    <source>
        <dbReference type="ARBA" id="ARBA00004141"/>
    </source>
</evidence>
<evidence type="ECO:0000313" key="10">
    <source>
        <dbReference type="Proteomes" id="UP001188597"/>
    </source>
</evidence>
<proteinExistence type="inferred from homology"/>
<evidence type="ECO:0000313" key="9">
    <source>
        <dbReference type="EMBL" id="KAK3006307.1"/>
    </source>
</evidence>
<evidence type="ECO:0000256" key="4">
    <source>
        <dbReference type="ARBA" id="ARBA00022692"/>
    </source>
</evidence>
<feature type="signal peptide" evidence="8">
    <location>
        <begin position="1"/>
        <end position="20"/>
    </location>
</feature>
<evidence type="ECO:0000256" key="6">
    <source>
        <dbReference type="ARBA" id="ARBA00023136"/>
    </source>
</evidence>
<gene>
    <name evidence="9" type="ORF">RJ639_016861</name>
</gene>
<evidence type="ECO:0000256" key="8">
    <source>
        <dbReference type="SAM" id="SignalP"/>
    </source>
</evidence>
<dbReference type="GO" id="GO:0005345">
    <property type="term" value="F:purine nucleobase transmembrane transporter activity"/>
    <property type="evidence" value="ECO:0007669"/>
    <property type="project" value="UniProtKB-UniRule"/>
</dbReference>
<dbReference type="AlphaFoldDB" id="A0AA88VD71"/>
<dbReference type="InterPro" id="IPR030182">
    <property type="entry name" value="PUP_plant"/>
</dbReference>
<keyword evidence="5 7" id="KW-1133">Transmembrane helix</keyword>
<comment type="caution">
    <text evidence="7">Lacks conserved residue(s) required for the propagation of feature annotation.</text>
</comment>
<comment type="caution">
    <text evidence="9">The sequence shown here is derived from an EMBL/GenBank/DDBJ whole genome shotgun (WGS) entry which is preliminary data.</text>
</comment>
<feature type="transmembrane region" description="Helical" evidence="7">
    <location>
        <begin position="159"/>
        <end position="182"/>
    </location>
</feature>
<feature type="non-terminal residue" evidence="9">
    <location>
        <position position="1"/>
    </location>
</feature>
<keyword evidence="6 7" id="KW-0472">Membrane</keyword>
<organism evidence="9 10">
    <name type="scientific">Escallonia herrerae</name>
    <dbReference type="NCBI Taxonomy" id="1293975"/>
    <lineage>
        <taxon>Eukaryota</taxon>
        <taxon>Viridiplantae</taxon>
        <taxon>Streptophyta</taxon>
        <taxon>Embryophyta</taxon>
        <taxon>Tracheophyta</taxon>
        <taxon>Spermatophyta</taxon>
        <taxon>Magnoliopsida</taxon>
        <taxon>eudicotyledons</taxon>
        <taxon>Gunneridae</taxon>
        <taxon>Pentapetalae</taxon>
        <taxon>asterids</taxon>
        <taxon>campanulids</taxon>
        <taxon>Escalloniales</taxon>
        <taxon>Escalloniaceae</taxon>
        <taxon>Escallonia</taxon>
    </lineage>
</organism>
<feature type="chain" id="PRO_5041658773" description="Probable purine permease" evidence="8">
    <location>
        <begin position="21"/>
        <end position="309"/>
    </location>
</feature>
<dbReference type="PANTHER" id="PTHR31376">
    <property type="entry name" value="OS09G0467300 PROTEIN-RELATED"/>
    <property type="match status" value="1"/>
</dbReference>
<sequence>MSKTMKNALLLLNCTMLALGNCGGPLVQRLYFVKVGREFGYQADYKQLVGHSLYSQSWPLTHTVEARQPPLFFPCVVRGILTDLDDYLAAYGVSRLPVSTSALIIATQLAFTAGFAFLLVKQKFTFLTINAVFLLSVGALVLAFHSSADRPAHESNKQYFIGFFDTWSIGIIRFVLPMIELIYKKAKQPVNYSLVMEMQIVMSFFATAYALMLVNHDCMAIPREAREYELGQATYHVTLVLSAILWQLFFCGAIGVIFCASSLFSGIVMATLLPVTESLAVMFFHERFQVEKGISLSLQEIKKQKHAAG</sequence>
<evidence type="ECO:0000256" key="2">
    <source>
        <dbReference type="ARBA" id="ARBA00006213"/>
    </source>
</evidence>
<reference evidence="9" key="1">
    <citation type="submission" date="2022-12" db="EMBL/GenBank/DDBJ databases">
        <title>Draft genome assemblies for two species of Escallonia (Escalloniales).</title>
        <authorList>
            <person name="Chanderbali A."/>
            <person name="Dervinis C."/>
            <person name="Anghel I."/>
            <person name="Soltis D."/>
            <person name="Soltis P."/>
            <person name="Zapata F."/>
        </authorList>
    </citation>
    <scope>NUCLEOTIDE SEQUENCE</scope>
    <source>
        <strain evidence="9">UCBG64.0493</strain>
        <tissue evidence="9">Leaf</tissue>
    </source>
</reference>
<keyword evidence="3 7" id="KW-0813">Transport</keyword>
<dbReference type="EMBL" id="JAVXUP010002011">
    <property type="protein sequence ID" value="KAK3006307.1"/>
    <property type="molecule type" value="Genomic_DNA"/>
</dbReference>
<protein>
    <recommendedName>
        <fullName evidence="7">Probable purine permease</fullName>
    </recommendedName>
</protein>
<accession>A0AA88VD71</accession>
<keyword evidence="10" id="KW-1185">Reference proteome</keyword>
<dbReference type="InterPro" id="IPR037185">
    <property type="entry name" value="EmrE-like"/>
</dbReference>
<dbReference type="GO" id="GO:0015211">
    <property type="term" value="F:purine nucleoside transmembrane transporter activity"/>
    <property type="evidence" value="ECO:0007669"/>
    <property type="project" value="UniProtKB-UniRule"/>
</dbReference>
<comment type="subcellular location">
    <subcellularLocation>
        <location evidence="1 7">Membrane</location>
        <topology evidence="1 7">Multi-pass membrane protein</topology>
    </subcellularLocation>
</comment>
<dbReference type="SUPFAM" id="SSF103481">
    <property type="entry name" value="Multidrug resistance efflux transporter EmrE"/>
    <property type="match status" value="1"/>
</dbReference>
<comment type="similarity">
    <text evidence="2 7">Belongs to the purine permeases (TC 2.A.7.14) family.</text>
</comment>
<evidence type="ECO:0000256" key="7">
    <source>
        <dbReference type="RuleBase" id="RU368015"/>
    </source>
</evidence>
<dbReference type="Pfam" id="PF16913">
    <property type="entry name" value="PUNUT"/>
    <property type="match status" value="1"/>
</dbReference>
<dbReference type="PANTHER" id="PTHR31376:SF105">
    <property type="entry name" value="PURINE PERMEASE-RELATED"/>
    <property type="match status" value="1"/>
</dbReference>
<evidence type="ECO:0000256" key="3">
    <source>
        <dbReference type="ARBA" id="ARBA00022448"/>
    </source>
</evidence>
<feature type="transmembrane region" description="Helical" evidence="7">
    <location>
        <begin position="101"/>
        <end position="120"/>
    </location>
</feature>
<dbReference type="GO" id="GO:0016020">
    <property type="term" value="C:membrane"/>
    <property type="evidence" value="ECO:0007669"/>
    <property type="project" value="UniProtKB-SubCell"/>
</dbReference>
<feature type="transmembrane region" description="Helical" evidence="7">
    <location>
        <begin position="127"/>
        <end position="147"/>
    </location>
</feature>
<feature type="transmembrane region" description="Helical" evidence="7">
    <location>
        <begin position="194"/>
        <end position="214"/>
    </location>
</feature>
<name>A0AA88VD71_9ASTE</name>
<evidence type="ECO:0000256" key="5">
    <source>
        <dbReference type="ARBA" id="ARBA00022989"/>
    </source>
</evidence>
<keyword evidence="4 7" id="KW-0812">Transmembrane</keyword>
<keyword evidence="8" id="KW-0732">Signal</keyword>
<dbReference type="Proteomes" id="UP001188597">
    <property type="component" value="Unassembled WGS sequence"/>
</dbReference>